<dbReference type="InterPro" id="IPR014710">
    <property type="entry name" value="RmlC-like_jellyroll"/>
</dbReference>
<dbReference type="Pfam" id="PF01381">
    <property type="entry name" value="HTH_3"/>
    <property type="match status" value="1"/>
</dbReference>
<dbReference type="RefSeq" id="WP_082743262.1">
    <property type="nucleotide sequence ID" value="NZ_CANRYF010000001.1"/>
</dbReference>
<protein>
    <recommendedName>
        <fullName evidence="5">HTH cro/C1-type domain-containing protein</fullName>
    </recommendedName>
</protein>
<keyword evidence="7" id="KW-1185">Reference proteome</keyword>
<evidence type="ECO:0000256" key="4">
    <source>
        <dbReference type="SAM" id="MobiDB-lite"/>
    </source>
</evidence>
<dbReference type="EMBL" id="CP011391">
    <property type="protein sequence ID" value="AMK54349.1"/>
    <property type="molecule type" value="Genomic_DNA"/>
</dbReference>
<dbReference type="SUPFAM" id="SSF51182">
    <property type="entry name" value="RmlC-like cupins"/>
    <property type="match status" value="1"/>
</dbReference>
<keyword evidence="3" id="KW-0804">Transcription</keyword>
<dbReference type="PANTHER" id="PTHR46797:SF23">
    <property type="entry name" value="HTH-TYPE TRANSCRIPTIONAL REGULATOR SUTR"/>
    <property type="match status" value="1"/>
</dbReference>
<dbReference type="GO" id="GO:0003677">
    <property type="term" value="F:DNA binding"/>
    <property type="evidence" value="ECO:0007669"/>
    <property type="project" value="UniProtKB-KW"/>
</dbReference>
<dbReference type="GO" id="GO:0005829">
    <property type="term" value="C:cytosol"/>
    <property type="evidence" value="ECO:0007669"/>
    <property type="project" value="TreeGrafter"/>
</dbReference>
<evidence type="ECO:0000313" key="7">
    <source>
        <dbReference type="Proteomes" id="UP000069771"/>
    </source>
</evidence>
<dbReference type="CDD" id="cd02209">
    <property type="entry name" value="cupin_XRE_C"/>
    <property type="match status" value="1"/>
</dbReference>
<proteinExistence type="predicted"/>
<keyword evidence="2" id="KW-0238">DNA-binding</keyword>
<dbReference type="STRING" id="1702221.AALO17_12150"/>
<feature type="domain" description="HTH cro/C1-type" evidence="5">
    <location>
        <begin position="24"/>
        <end position="78"/>
    </location>
</feature>
<dbReference type="InterPro" id="IPR011051">
    <property type="entry name" value="RmlC_Cupin_sf"/>
</dbReference>
<dbReference type="AlphaFoldDB" id="A0A140DUM2"/>
<reference evidence="6 7" key="1">
    <citation type="journal article" date="2016" name="Gut Pathog.">
        <title>Whole genome sequencing of "Faecalibaculum rodentium" ALO17, isolated from C57BL/6J laboratory mouse feces.</title>
        <authorList>
            <person name="Lim S."/>
            <person name="Chang D.H."/>
            <person name="Ahn S."/>
            <person name="Kim B.C."/>
        </authorList>
    </citation>
    <scope>NUCLEOTIDE SEQUENCE [LARGE SCALE GENOMIC DNA]</scope>
    <source>
        <strain evidence="6 7">Alo17</strain>
    </source>
</reference>
<dbReference type="SUPFAM" id="SSF47413">
    <property type="entry name" value="lambda repressor-like DNA-binding domains"/>
    <property type="match status" value="1"/>
</dbReference>
<dbReference type="OrthoDB" id="9814553at2"/>
<evidence type="ECO:0000256" key="3">
    <source>
        <dbReference type="ARBA" id="ARBA00023163"/>
    </source>
</evidence>
<dbReference type="InterPro" id="IPR001387">
    <property type="entry name" value="Cro/C1-type_HTH"/>
</dbReference>
<evidence type="ECO:0000259" key="5">
    <source>
        <dbReference type="PROSITE" id="PS50943"/>
    </source>
</evidence>
<dbReference type="InterPro" id="IPR050807">
    <property type="entry name" value="TransReg_Diox_bact_type"/>
</dbReference>
<dbReference type="CDD" id="cd00093">
    <property type="entry name" value="HTH_XRE"/>
    <property type="match status" value="1"/>
</dbReference>
<feature type="region of interest" description="Disordered" evidence="4">
    <location>
        <begin position="1"/>
        <end position="21"/>
    </location>
</feature>
<evidence type="ECO:0000313" key="6">
    <source>
        <dbReference type="EMBL" id="AMK54349.1"/>
    </source>
</evidence>
<dbReference type="Proteomes" id="UP000069771">
    <property type="component" value="Chromosome"/>
</dbReference>
<dbReference type="SMART" id="SM00530">
    <property type="entry name" value="HTH_XRE"/>
    <property type="match status" value="1"/>
</dbReference>
<feature type="compositionally biased region" description="Polar residues" evidence="4">
    <location>
        <begin position="1"/>
        <end position="16"/>
    </location>
</feature>
<gene>
    <name evidence="6" type="ORF">AALO17_12150</name>
</gene>
<name>A0A140DUM2_9FIRM</name>
<keyword evidence="1" id="KW-0805">Transcription regulation</keyword>
<evidence type="ECO:0000256" key="1">
    <source>
        <dbReference type="ARBA" id="ARBA00023015"/>
    </source>
</evidence>
<dbReference type="GO" id="GO:0003700">
    <property type="term" value="F:DNA-binding transcription factor activity"/>
    <property type="evidence" value="ECO:0007669"/>
    <property type="project" value="TreeGrafter"/>
</dbReference>
<dbReference type="PANTHER" id="PTHR46797">
    <property type="entry name" value="HTH-TYPE TRANSCRIPTIONAL REGULATOR"/>
    <property type="match status" value="1"/>
</dbReference>
<dbReference type="GeneID" id="78477952"/>
<dbReference type="Gene3D" id="2.60.120.10">
    <property type="entry name" value="Jelly Rolls"/>
    <property type="match status" value="1"/>
</dbReference>
<sequence>MKLSHTTACTEQSASTVPRPGSSLKFIRRKRGLSLEQVSILTGVSRPMLSQIEREASVPTISTLWKIASGLQIPLSSLLQEPERRMQKVVPDRPVEAEDGRMKAWLLFPFDPNTGTEIWRVSLEPGCVHSSPPHAAGTEETILLEQGTLVMTAGDSQEMLEDLQALRFMADVDHSYRAGGHGCRFMNIIQYHG</sequence>
<organism evidence="6 7">
    <name type="scientific">Faecalibaculum rodentium</name>
    <dbReference type="NCBI Taxonomy" id="1702221"/>
    <lineage>
        <taxon>Bacteria</taxon>
        <taxon>Bacillati</taxon>
        <taxon>Bacillota</taxon>
        <taxon>Erysipelotrichia</taxon>
        <taxon>Erysipelotrichales</taxon>
        <taxon>Erysipelotrichaceae</taxon>
        <taxon>Faecalibaculum</taxon>
    </lineage>
</organism>
<evidence type="ECO:0000256" key="2">
    <source>
        <dbReference type="ARBA" id="ARBA00023125"/>
    </source>
</evidence>
<dbReference type="PROSITE" id="PS50943">
    <property type="entry name" value="HTH_CROC1"/>
    <property type="match status" value="1"/>
</dbReference>
<dbReference type="InterPro" id="IPR010982">
    <property type="entry name" value="Lambda_DNA-bd_dom_sf"/>
</dbReference>
<dbReference type="Gene3D" id="1.10.260.40">
    <property type="entry name" value="lambda repressor-like DNA-binding domains"/>
    <property type="match status" value="1"/>
</dbReference>
<dbReference type="KEGG" id="fro:AALO17_12150"/>
<accession>A0A140DUM2</accession>